<dbReference type="SMART" id="SM00753">
    <property type="entry name" value="PAM"/>
    <property type="match status" value="1"/>
</dbReference>
<dbReference type="InterPro" id="IPR036390">
    <property type="entry name" value="WH_DNA-bd_sf"/>
</dbReference>
<accession>A0AAV1S4I0</accession>
<evidence type="ECO:0000259" key="3">
    <source>
        <dbReference type="PROSITE" id="PS50250"/>
    </source>
</evidence>
<dbReference type="SUPFAM" id="SSF46785">
    <property type="entry name" value="Winged helix' DNA-binding domain"/>
    <property type="match status" value="1"/>
</dbReference>
<evidence type="ECO:0000256" key="1">
    <source>
        <dbReference type="ARBA" id="ARBA00007912"/>
    </source>
</evidence>
<dbReference type="FunFam" id="1.25.40.570:FF:000012">
    <property type="entry name" value="probable 26S proteasome non-ATPase regulatory subunit 3"/>
    <property type="match status" value="1"/>
</dbReference>
<organism evidence="4 5">
    <name type="scientific">Dovyalis caffra</name>
    <dbReference type="NCBI Taxonomy" id="77055"/>
    <lineage>
        <taxon>Eukaryota</taxon>
        <taxon>Viridiplantae</taxon>
        <taxon>Streptophyta</taxon>
        <taxon>Embryophyta</taxon>
        <taxon>Tracheophyta</taxon>
        <taxon>Spermatophyta</taxon>
        <taxon>Magnoliopsida</taxon>
        <taxon>eudicotyledons</taxon>
        <taxon>Gunneridae</taxon>
        <taxon>Pentapetalae</taxon>
        <taxon>rosids</taxon>
        <taxon>fabids</taxon>
        <taxon>Malpighiales</taxon>
        <taxon>Salicaceae</taxon>
        <taxon>Flacourtieae</taxon>
        <taxon>Dovyalis</taxon>
    </lineage>
</organism>
<dbReference type="Gene3D" id="1.25.40.570">
    <property type="match status" value="1"/>
</dbReference>
<feature type="domain" description="PCI" evidence="3">
    <location>
        <begin position="253"/>
        <end position="434"/>
    </location>
</feature>
<dbReference type="InterPro" id="IPR050756">
    <property type="entry name" value="CSN3"/>
</dbReference>
<dbReference type="GO" id="GO:0006511">
    <property type="term" value="P:ubiquitin-dependent protein catabolic process"/>
    <property type="evidence" value="ECO:0007669"/>
    <property type="project" value="TreeGrafter"/>
</dbReference>
<keyword evidence="2" id="KW-0647">Proteasome</keyword>
<dbReference type="PROSITE" id="PS50250">
    <property type="entry name" value="PCI"/>
    <property type="match status" value="1"/>
</dbReference>
<comment type="similarity">
    <text evidence="1">Belongs to the proteasome subunit S3 family.</text>
</comment>
<dbReference type="GO" id="GO:0008541">
    <property type="term" value="C:proteasome regulatory particle, lid subcomplex"/>
    <property type="evidence" value="ECO:0007669"/>
    <property type="project" value="TreeGrafter"/>
</dbReference>
<dbReference type="GO" id="GO:0030234">
    <property type="term" value="F:enzyme regulator activity"/>
    <property type="evidence" value="ECO:0007669"/>
    <property type="project" value="InterPro"/>
</dbReference>
<dbReference type="Pfam" id="PF25573">
    <property type="entry name" value="TPR_PSMD3_N"/>
    <property type="match status" value="1"/>
</dbReference>
<proteinExistence type="inferred from homology"/>
<comment type="caution">
    <text evidence="4">The sequence shown here is derived from an EMBL/GenBank/DDBJ whole genome shotgun (WGS) entry which is preliminary data.</text>
</comment>
<reference evidence="4 5" key="1">
    <citation type="submission" date="2024-01" db="EMBL/GenBank/DDBJ databases">
        <authorList>
            <person name="Waweru B."/>
        </authorList>
    </citation>
    <scope>NUCLEOTIDE SEQUENCE [LARGE SCALE GENOMIC DNA]</scope>
</reference>
<keyword evidence="5" id="KW-1185">Reference proteome</keyword>
<dbReference type="InterPro" id="IPR057985">
    <property type="entry name" value="TPR_PSMD3_N"/>
</dbReference>
<dbReference type="PANTHER" id="PTHR10758:SF19">
    <property type="entry name" value="26S PROTEASOME NON-ATPASE REGULATORY SUBUNIT 3-RELATED"/>
    <property type="match status" value="1"/>
</dbReference>
<dbReference type="Pfam" id="PF08375">
    <property type="entry name" value="Rpn3_C"/>
    <property type="match status" value="1"/>
</dbReference>
<dbReference type="PANTHER" id="PTHR10758">
    <property type="entry name" value="26S PROTEASOME NON-ATPASE REGULATORY SUBUNIT 3/COP9 SIGNALOSOME COMPLEX SUBUNIT 3"/>
    <property type="match status" value="1"/>
</dbReference>
<name>A0AAV1S4I0_9ROSI</name>
<dbReference type="Proteomes" id="UP001314170">
    <property type="component" value="Unassembled WGS sequence"/>
</dbReference>
<dbReference type="InterPro" id="IPR013586">
    <property type="entry name" value="PSMD3_C"/>
</dbReference>
<sequence>MSDSVAETESYISDSSIPTFMLDYFDTYERLTDIIKEIETSSDVLRTARAVRLTYRLRKKLTSQCIIKNVLDFAVPKNSMLNAGLSAYLSPEATIQSQDDEEDGEDDIAASVLALHAVEFPPELEFYCYFLVLIFLIDQGKDLEAKDCSTDGLYRLMTMGLNGLELATVGVLAHRLYFYFSYTHEVLDVDLAEIRWCLFKLHHIAIMVHDELGQETLINLLLRNYLHYKLYDQAWKLMSMAPNSQPRSTQQLCRYLFYRGKIRTIQLEYTDAKESLLQAAQIVPVSARGFLIQCNKWAVLVRLLLGEIPERTIFIRSGMQGALRPYFELTNAVRIGDLELFSNVAERFAGIFKSDRTNHVIFRLRHSVIMVGLRNISISYSRISLADVANKLKMHSTTHVADVESIVAKAIRDGIINAIIDHANGWLVLKKTEDIYSTAEPQAAFTSRIAFCLNLHNKAVRALRLPKRRIVLRRGKKQVKYCMENYLNN</sequence>
<dbReference type="GO" id="GO:0042176">
    <property type="term" value="P:regulation of protein catabolic process"/>
    <property type="evidence" value="ECO:0007669"/>
    <property type="project" value="InterPro"/>
</dbReference>
<dbReference type="EMBL" id="CAWUPB010001173">
    <property type="protein sequence ID" value="CAK7346131.1"/>
    <property type="molecule type" value="Genomic_DNA"/>
</dbReference>
<dbReference type="Pfam" id="PF01399">
    <property type="entry name" value="PCI"/>
    <property type="match status" value="1"/>
</dbReference>
<gene>
    <name evidence="4" type="ORF">DCAF_LOCUS18801</name>
</gene>
<dbReference type="AlphaFoldDB" id="A0AAV1S4I0"/>
<dbReference type="SMART" id="SM00088">
    <property type="entry name" value="PINT"/>
    <property type="match status" value="1"/>
</dbReference>
<evidence type="ECO:0000313" key="5">
    <source>
        <dbReference type="Proteomes" id="UP001314170"/>
    </source>
</evidence>
<dbReference type="InterPro" id="IPR000717">
    <property type="entry name" value="PCI_dom"/>
</dbReference>
<evidence type="ECO:0000313" key="4">
    <source>
        <dbReference type="EMBL" id="CAK7346131.1"/>
    </source>
</evidence>
<protein>
    <recommendedName>
        <fullName evidence="3">PCI domain-containing protein</fullName>
    </recommendedName>
</protein>
<evidence type="ECO:0000256" key="2">
    <source>
        <dbReference type="ARBA" id="ARBA00022942"/>
    </source>
</evidence>